<comment type="similarity">
    <text evidence="5">Belongs to the zinc-containing alcohol dehydrogenase family.</text>
</comment>
<dbReference type="Pfam" id="PF00107">
    <property type="entry name" value="ADH_zinc_N"/>
    <property type="match status" value="1"/>
</dbReference>
<dbReference type="Pfam" id="PF08240">
    <property type="entry name" value="ADH_N"/>
    <property type="match status" value="1"/>
</dbReference>
<evidence type="ECO:0000256" key="5">
    <source>
        <dbReference type="RuleBase" id="RU361277"/>
    </source>
</evidence>
<dbReference type="PANTHER" id="PTHR43880:SF12">
    <property type="entry name" value="ALCOHOL DEHYDROGENASE CLASS-3"/>
    <property type="match status" value="1"/>
</dbReference>
<dbReference type="VEuPathDB" id="FungiDB:AB675_3283"/>
<sequence length="327" mass="35037">MDSLPTNVETEAFVVMKPGDDFKLTPVILDEVRDDELLIEMKYSGICHTDVVLQQGLLPMVDFPAIFGHEGAGYIKAIGRGVKDKSLQVGDAVLLSFNVCGELRLEDRSTPARLKNSPFTTVRSQYFGHSSFARHSVVKERSVVKCAYPDQMALYAAMGCGFQTGAGTVLNVLKPPQTASIVIFGLGGHIVGVDLVDSKLKLARDLGATDLLKPSTDTDVVKEIKELCKATSGATYSIDCTGVPKVIEQCIECLAPCGTAVTVGVPPPDAKISIDPLNFTQQSPPLLPGSQHCHTCITSACFTGGDDVADVYCHHDAVSRNFWFASG</sequence>
<comment type="caution">
    <text evidence="8">The sequence shown here is derived from an EMBL/GenBank/DDBJ whole genome shotgun (WGS) entry which is preliminary data.</text>
</comment>
<dbReference type="Gene3D" id="3.90.180.10">
    <property type="entry name" value="Medium-chain alcohol dehydrogenases, catalytic domain"/>
    <property type="match status" value="1"/>
</dbReference>
<dbReference type="InterPro" id="IPR036291">
    <property type="entry name" value="NAD(P)-bd_dom_sf"/>
</dbReference>
<dbReference type="InterPro" id="IPR013154">
    <property type="entry name" value="ADH-like_N"/>
</dbReference>
<dbReference type="PANTHER" id="PTHR43880">
    <property type="entry name" value="ALCOHOL DEHYDROGENASE"/>
    <property type="match status" value="1"/>
</dbReference>
<organism evidence="8 9">
    <name type="scientific">Cyphellophora attinorum</name>
    <dbReference type="NCBI Taxonomy" id="1664694"/>
    <lineage>
        <taxon>Eukaryota</taxon>
        <taxon>Fungi</taxon>
        <taxon>Dikarya</taxon>
        <taxon>Ascomycota</taxon>
        <taxon>Pezizomycotina</taxon>
        <taxon>Eurotiomycetes</taxon>
        <taxon>Chaetothyriomycetidae</taxon>
        <taxon>Chaetothyriales</taxon>
        <taxon>Cyphellophoraceae</taxon>
        <taxon>Cyphellophora</taxon>
    </lineage>
</organism>
<keyword evidence="4" id="KW-0520">NAD</keyword>
<dbReference type="Proteomes" id="UP000038010">
    <property type="component" value="Unassembled WGS sequence"/>
</dbReference>
<comment type="cofactor">
    <cofactor evidence="5">
        <name>Zn(2+)</name>
        <dbReference type="ChEBI" id="CHEBI:29105"/>
    </cofactor>
</comment>
<accession>A0A0N0NM05</accession>
<keyword evidence="3" id="KW-0560">Oxidoreductase</keyword>
<keyword evidence="1 5" id="KW-0479">Metal-binding</keyword>
<dbReference type="OrthoDB" id="1560166at2759"/>
<dbReference type="SUPFAM" id="SSF51735">
    <property type="entry name" value="NAD(P)-binding Rossmann-fold domains"/>
    <property type="match status" value="1"/>
</dbReference>
<dbReference type="InterPro" id="IPR011032">
    <property type="entry name" value="GroES-like_sf"/>
</dbReference>
<evidence type="ECO:0000313" key="8">
    <source>
        <dbReference type="EMBL" id="KPI39788.1"/>
    </source>
</evidence>
<dbReference type="EMBL" id="LFJN01000014">
    <property type="protein sequence ID" value="KPI39788.1"/>
    <property type="molecule type" value="Genomic_DNA"/>
</dbReference>
<dbReference type="GeneID" id="28735199"/>
<dbReference type="PROSITE" id="PS00059">
    <property type="entry name" value="ADH_ZINC"/>
    <property type="match status" value="1"/>
</dbReference>
<evidence type="ECO:0000259" key="6">
    <source>
        <dbReference type="Pfam" id="PF00107"/>
    </source>
</evidence>
<evidence type="ECO:0000256" key="1">
    <source>
        <dbReference type="ARBA" id="ARBA00022723"/>
    </source>
</evidence>
<dbReference type="AlphaFoldDB" id="A0A0N0NM05"/>
<evidence type="ECO:0000256" key="4">
    <source>
        <dbReference type="ARBA" id="ARBA00023027"/>
    </source>
</evidence>
<evidence type="ECO:0000256" key="3">
    <source>
        <dbReference type="ARBA" id="ARBA00023002"/>
    </source>
</evidence>
<protein>
    <submittedName>
        <fullName evidence="8">Aryl-alcohol dehydrogenase</fullName>
    </submittedName>
</protein>
<reference evidence="8 9" key="1">
    <citation type="submission" date="2015-06" db="EMBL/GenBank/DDBJ databases">
        <title>Draft genome of the ant-associated black yeast Phialophora attae CBS 131958.</title>
        <authorList>
            <person name="Moreno L.F."/>
            <person name="Stielow B.J."/>
            <person name="de Hoog S."/>
            <person name="Vicente V.A."/>
            <person name="Weiss V.A."/>
            <person name="de Vries M."/>
            <person name="Cruz L.M."/>
            <person name="Souza E.M."/>
        </authorList>
    </citation>
    <scope>NUCLEOTIDE SEQUENCE [LARGE SCALE GENOMIC DNA]</scope>
    <source>
        <strain evidence="8 9">CBS 131958</strain>
    </source>
</reference>
<dbReference type="GO" id="GO:0046294">
    <property type="term" value="P:formaldehyde catabolic process"/>
    <property type="evidence" value="ECO:0007669"/>
    <property type="project" value="TreeGrafter"/>
</dbReference>
<keyword evidence="2 5" id="KW-0862">Zinc</keyword>
<dbReference type="SUPFAM" id="SSF50129">
    <property type="entry name" value="GroES-like"/>
    <property type="match status" value="1"/>
</dbReference>
<dbReference type="GO" id="GO:0008270">
    <property type="term" value="F:zinc ion binding"/>
    <property type="evidence" value="ECO:0007669"/>
    <property type="project" value="InterPro"/>
</dbReference>
<dbReference type="Gene3D" id="3.40.50.720">
    <property type="entry name" value="NAD(P)-binding Rossmann-like Domain"/>
    <property type="match status" value="2"/>
</dbReference>
<keyword evidence="9" id="KW-1185">Reference proteome</keyword>
<evidence type="ECO:0000259" key="7">
    <source>
        <dbReference type="Pfam" id="PF08240"/>
    </source>
</evidence>
<feature type="domain" description="Alcohol dehydrogenase-like N-terminal" evidence="7">
    <location>
        <begin position="34"/>
        <end position="146"/>
    </location>
</feature>
<dbReference type="RefSeq" id="XP_017999751.1">
    <property type="nucleotide sequence ID" value="XM_018143319.1"/>
</dbReference>
<dbReference type="STRING" id="1664694.A0A0N0NM05"/>
<feature type="domain" description="Alcohol dehydrogenase-like C-terminal" evidence="6">
    <location>
        <begin position="186"/>
        <end position="281"/>
    </location>
</feature>
<dbReference type="InterPro" id="IPR002328">
    <property type="entry name" value="ADH_Zn_CS"/>
</dbReference>
<proteinExistence type="inferred from homology"/>
<evidence type="ECO:0000256" key="2">
    <source>
        <dbReference type="ARBA" id="ARBA00022833"/>
    </source>
</evidence>
<dbReference type="GO" id="GO:0005829">
    <property type="term" value="C:cytosol"/>
    <property type="evidence" value="ECO:0007669"/>
    <property type="project" value="TreeGrafter"/>
</dbReference>
<dbReference type="GO" id="GO:0051903">
    <property type="term" value="F:S-(hydroxymethyl)glutathione dehydrogenase [NAD(P)+] activity"/>
    <property type="evidence" value="ECO:0007669"/>
    <property type="project" value="TreeGrafter"/>
</dbReference>
<evidence type="ECO:0000313" key="9">
    <source>
        <dbReference type="Proteomes" id="UP000038010"/>
    </source>
</evidence>
<gene>
    <name evidence="8" type="ORF">AB675_3283</name>
</gene>
<dbReference type="InterPro" id="IPR013149">
    <property type="entry name" value="ADH-like_C"/>
</dbReference>
<name>A0A0N0NM05_9EURO</name>